<proteinExistence type="predicted"/>
<keyword evidence="2" id="KW-1185">Reference proteome</keyword>
<sequence length="69" mass="7149">MYYDDELSGTGKVLSAGDGGVIASGKTLNLSVLTEPSEFTTDSNMVTLLLLLVASERTAARVIGIDALS</sequence>
<dbReference type="EMBL" id="CM047583">
    <property type="protein sequence ID" value="KAI9912678.1"/>
    <property type="molecule type" value="Genomic_DNA"/>
</dbReference>
<dbReference type="Proteomes" id="UP001163321">
    <property type="component" value="Chromosome 4"/>
</dbReference>
<name>A0ACC0W407_9STRA</name>
<accession>A0ACC0W407</accession>
<evidence type="ECO:0000313" key="2">
    <source>
        <dbReference type="Proteomes" id="UP001163321"/>
    </source>
</evidence>
<gene>
    <name evidence="1" type="ORF">PsorP6_006553</name>
</gene>
<reference evidence="1 2" key="1">
    <citation type="journal article" date="2022" name="bioRxiv">
        <title>The genome of the oomycete Peronosclerospora sorghi, a cosmopolitan pathogen of maize and sorghum, is inflated with dispersed pseudogenes.</title>
        <authorList>
            <person name="Fletcher K."/>
            <person name="Martin F."/>
            <person name="Isakeit T."/>
            <person name="Cavanaugh K."/>
            <person name="Magill C."/>
            <person name="Michelmore R."/>
        </authorList>
    </citation>
    <scope>NUCLEOTIDE SEQUENCE [LARGE SCALE GENOMIC DNA]</scope>
    <source>
        <strain evidence="1">P6</strain>
    </source>
</reference>
<evidence type="ECO:0000313" key="1">
    <source>
        <dbReference type="EMBL" id="KAI9912678.1"/>
    </source>
</evidence>
<protein>
    <submittedName>
        <fullName evidence="1">Uncharacterized protein</fullName>
    </submittedName>
</protein>
<comment type="caution">
    <text evidence="1">The sequence shown here is derived from an EMBL/GenBank/DDBJ whole genome shotgun (WGS) entry which is preliminary data.</text>
</comment>
<organism evidence="1 2">
    <name type="scientific">Peronosclerospora sorghi</name>
    <dbReference type="NCBI Taxonomy" id="230839"/>
    <lineage>
        <taxon>Eukaryota</taxon>
        <taxon>Sar</taxon>
        <taxon>Stramenopiles</taxon>
        <taxon>Oomycota</taxon>
        <taxon>Peronosporomycetes</taxon>
        <taxon>Peronosporales</taxon>
        <taxon>Peronosporaceae</taxon>
        <taxon>Peronosclerospora</taxon>
    </lineage>
</organism>